<dbReference type="OrthoDB" id="9774661at2"/>
<dbReference type="SUPFAM" id="SSF46894">
    <property type="entry name" value="C-terminal effector domain of the bipartite response regulators"/>
    <property type="match status" value="1"/>
</dbReference>
<dbReference type="PRINTS" id="PR00038">
    <property type="entry name" value="HTHLUXR"/>
</dbReference>
<keyword evidence="6" id="KW-1185">Reference proteome</keyword>
<dbReference type="AlphaFoldDB" id="A0A0A8UNI6"/>
<dbReference type="InterPro" id="IPR036388">
    <property type="entry name" value="WH-like_DNA-bd_sf"/>
</dbReference>
<protein>
    <submittedName>
        <fullName evidence="5">Transcriptional regulator, LuxR family with an autoinducer-binding domain</fullName>
    </submittedName>
</protein>
<accession>A0A0A8UNI6</accession>
<proteinExistence type="predicted"/>
<dbReference type="EMBL" id="LN681225">
    <property type="protein sequence ID" value="CEK10323.1"/>
    <property type="molecule type" value="Genomic_DNA"/>
</dbReference>
<reference evidence="6" key="1">
    <citation type="submission" date="2014-09" db="EMBL/GenBank/DDBJ databases">
        <authorList>
            <person name="Gomez-Valero L."/>
        </authorList>
    </citation>
    <scope>NUCLEOTIDE SEQUENCE [LARGE SCALE GENOMIC DNA]</scope>
    <source>
        <strain evidence="6">ATCC35250</strain>
    </source>
</reference>
<dbReference type="GO" id="GO:0003677">
    <property type="term" value="F:DNA binding"/>
    <property type="evidence" value="ECO:0007669"/>
    <property type="project" value="UniProtKB-KW"/>
</dbReference>
<dbReference type="HOGENOM" id="CLU_072786_0_1_6"/>
<organism evidence="5 6">
    <name type="scientific">Legionella hackeliae</name>
    <dbReference type="NCBI Taxonomy" id="449"/>
    <lineage>
        <taxon>Bacteria</taxon>
        <taxon>Pseudomonadati</taxon>
        <taxon>Pseudomonadota</taxon>
        <taxon>Gammaproteobacteria</taxon>
        <taxon>Legionellales</taxon>
        <taxon>Legionellaceae</taxon>
        <taxon>Legionella</taxon>
    </lineage>
</organism>
<keyword evidence="3" id="KW-0804">Transcription</keyword>
<dbReference type="PANTHER" id="PTHR44688">
    <property type="entry name" value="DNA-BINDING TRANSCRIPTIONAL ACTIVATOR DEVR_DOSR"/>
    <property type="match status" value="1"/>
</dbReference>
<dbReference type="InterPro" id="IPR000792">
    <property type="entry name" value="Tscrpt_reg_LuxR_C"/>
</dbReference>
<dbReference type="PANTHER" id="PTHR44688:SF16">
    <property type="entry name" value="DNA-BINDING TRANSCRIPTIONAL ACTIVATOR DEVR_DOSR"/>
    <property type="match status" value="1"/>
</dbReference>
<dbReference type="Gene3D" id="1.10.10.10">
    <property type="entry name" value="Winged helix-like DNA-binding domain superfamily/Winged helix DNA-binding domain"/>
    <property type="match status" value="1"/>
</dbReference>
<name>A0A0A8UNI6_LEGHA</name>
<dbReference type="InterPro" id="IPR036693">
    <property type="entry name" value="TF_LuxR_autoind-bd_dom_sf"/>
</dbReference>
<dbReference type="RefSeq" id="WP_052673602.1">
    <property type="nucleotide sequence ID" value="NZ_LN681225.1"/>
</dbReference>
<dbReference type="Gene3D" id="3.30.450.80">
    <property type="entry name" value="Transcription factor LuxR-like, autoinducer-binding domain"/>
    <property type="match status" value="1"/>
</dbReference>
<evidence type="ECO:0000259" key="4">
    <source>
        <dbReference type="PROSITE" id="PS50043"/>
    </source>
</evidence>
<keyword evidence="1" id="KW-0805">Transcription regulation</keyword>
<dbReference type="KEGG" id="lha:LHA_1271"/>
<evidence type="ECO:0000313" key="5">
    <source>
        <dbReference type="EMBL" id="CEK10323.1"/>
    </source>
</evidence>
<dbReference type="GO" id="GO:0006355">
    <property type="term" value="P:regulation of DNA-templated transcription"/>
    <property type="evidence" value="ECO:0007669"/>
    <property type="project" value="InterPro"/>
</dbReference>
<keyword evidence="2" id="KW-0238">DNA-binding</keyword>
<dbReference type="SUPFAM" id="SSF75516">
    <property type="entry name" value="Pheromone-binding domain of LuxR-like quorum-sensing transcription factors"/>
    <property type="match status" value="1"/>
</dbReference>
<sequence>MYEICTKMASASSIEHLKQLLINYFSREGITSIALTYYKQHTKTGNKLIYDWVSAPLRAWHEHYLGENYADIDRTLESLEQGLLPTFWDLDCQLANAKNTREQRMRQESKEFGIHQGLCIPLHGPQGDFIVLVLHQRINEAGLHHWEQKQYGWLAIIQCYFHHLRQFLLQDAVSAVKLTRREQQCIQLTAENMRLDAIASLLGVSQRTVNFHLQNANKKLGVNNKYLAVIRWLARH</sequence>
<dbReference type="STRING" id="449.LHA_1271"/>
<dbReference type="PATRIC" id="fig|449.7.peg.3281"/>
<dbReference type="InterPro" id="IPR016032">
    <property type="entry name" value="Sig_transdc_resp-reg_C-effctor"/>
</dbReference>
<feature type="domain" description="HTH luxR-type" evidence="4">
    <location>
        <begin position="171"/>
        <end position="236"/>
    </location>
</feature>
<dbReference type="InterPro" id="IPR005143">
    <property type="entry name" value="TF_LuxR_autoind-bd_dom"/>
</dbReference>
<dbReference type="SMART" id="SM00421">
    <property type="entry name" value="HTH_LUXR"/>
    <property type="match status" value="1"/>
</dbReference>
<dbReference type="Proteomes" id="UP000032803">
    <property type="component" value="Chromosome I"/>
</dbReference>
<dbReference type="Pfam" id="PF03472">
    <property type="entry name" value="Autoind_bind"/>
    <property type="match status" value="1"/>
</dbReference>
<evidence type="ECO:0000256" key="2">
    <source>
        <dbReference type="ARBA" id="ARBA00023125"/>
    </source>
</evidence>
<evidence type="ECO:0000313" key="6">
    <source>
        <dbReference type="Proteomes" id="UP000032803"/>
    </source>
</evidence>
<evidence type="ECO:0000256" key="1">
    <source>
        <dbReference type="ARBA" id="ARBA00023015"/>
    </source>
</evidence>
<evidence type="ECO:0000256" key="3">
    <source>
        <dbReference type="ARBA" id="ARBA00023163"/>
    </source>
</evidence>
<gene>
    <name evidence="5" type="ORF">LHA_1271</name>
</gene>
<dbReference type="CDD" id="cd06170">
    <property type="entry name" value="LuxR_C_like"/>
    <property type="match status" value="1"/>
</dbReference>
<dbReference type="PROSITE" id="PS50043">
    <property type="entry name" value="HTH_LUXR_2"/>
    <property type="match status" value="1"/>
</dbReference>
<dbReference type="Pfam" id="PF00196">
    <property type="entry name" value="GerE"/>
    <property type="match status" value="1"/>
</dbReference>